<sequence>MTSSTENTPDTAALHQRIADLEHRLGVVEDIQAIERLQFQYGYYLDKTYYDQVVDLFADNDPEVHFLHGIWRGKEGVRRLYGGRFKTKFAGGQNGPRYGQLLDHPQLQPVVTVAPDRQSAKARVRSVMQAGTHESQPGFRQWWEGGIYENSYVRENGQWRIKVLNWRAQWQGQFDQGWSRTPLEYDGYITELYPADPHGPDEIVADWKMFPHTETVPFHYTHPVTGEDVTK</sequence>
<feature type="domain" description="SnoaL-like" evidence="1">
    <location>
        <begin position="28"/>
        <end position="163"/>
    </location>
</feature>
<proteinExistence type="predicted"/>
<accession>A0A8J3TDC7</accession>
<dbReference type="SUPFAM" id="SSF54427">
    <property type="entry name" value="NTF2-like"/>
    <property type="match status" value="1"/>
</dbReference>
<reference evidence="2" key="1">
    <citation type="submission" date="2021-01" db="EMBL/GenBank/DDBJ databases">
        <title>Whole genome shotgun sequence of Planosporangium mesophilum NBRC 109066.</title>
        <authorList>
            <person name="Komaki H."/>
            <person name="Tamura T."/>
        </authorList>
    </citation>
    <scope>NUCLEOTIDE SEQUENCE</scope>
    <source>
        <strain evidence="2">NBRC 109066</strain>
    </source>
</reference>
<protein>
    <recommendedName>
        <fullName evidence="1">SnoaL-like domain-containing protein</fullName>
    </recommendedName>
</protein>
<evidence type="ECO:0000313" key="3">
    <source>
        <dbReference type="Proteomes" id="UP000599074"/>
    </source>
</evidence>
<dbReference type="Gene3D" id="3.10.450.50">
    <property type="match status" value="1"/>
</dbReference>
<dbReference type="Pfam" id="PF13577">
    <property type="entry name" value="SnoaL_4"/>
    <property type="match status" value="1"/>
</dbReference>
<evidence type="ECO:0000259" key="1">
    <source>
        <dbReference type="Pfam" id="PF13577"/>
    </source>
</evidence>
<dbReference type="Proteomes" id="UP000599074">
    <property type="component" value="Unassembled WGS sequence"/>
</dbReference>
<organism evidence="2 3">
    <name type="scientific">Planosporangium mesophilum</name>
    <dbReference type="NCBI Taxonomy" id="689768"/>
    <lineage>
        <taxon>Bacteria</taxon>
        <taxon>Bacillati</taxon>
        <taxon>Actinomycetota</taxon>
        <taxon>Actinomycetes</taxon>
        <taxon>Micromonosporales</taxon>
        <taxon>Micromonosporaceae</taxon>
        <taxon>Planosporangium</taxon>
    </lineage>
</organism>
<dbReference type="RefSeq" id="WP_168117339.1">
    <property type="nucleotide sequence ID" value="NZ_BOON01000045.1"/>
</dbReference>
<comment type="caution">
    <text evidence="2">The sequence shown here is derived from an EMBL/GenBank/DDBJ whole genome shotgun (WGS) entry which is preliminary data.</text>
</comment>
<dbReference type="InterPro" id="IPR037401">
    <property type="entry name" value="SnoaL-like"/>
</dbReference>
<evidence type="ECO:0000313" key="2">
    <source>
        <dbReference type="EMBL" id="GII25075.1"/>
    </source>
</evidence>
<dbReference type="AlphaFoldDB" id="A0A8J3TDC7"/>
<name>A0A8J3TDC7_9ACTN</name>
<gene>
    <name evidence="2" type="ORF">Pme01_46720</name>
</gene>
<dbReference type="InterPro" id="IPR032710">
    <property type="entry name" value="NTF2-like_dom_sf"/>
</dbReference>
<keyword evidence="3" id="KW-1185">Reference proteome</keyword>
<dbReference type="EMBL" id="BOON01000045">
    <property type="protein sequence ID" value="GII25075.1"/>
    <property type="molecule type" value="Genomic_DNA"/>
</dbReference>